<gene>
    <name evidence="2" type="ORF">EDD68_101142</name>
</gene>
<comment type="caution">
    <text evidence="2">The sequence shown here is derived from an EMBL/GenBank/DDBJ whole genome shotgun (WGS) entry which is preliminary data.</text>
</comment>
<dbReference type="RefSeq" id="WP_132370131.1">
    <property type="nucleotide sequence ID" value="NZ_SMAN01000001.1"/>
</dbReference>
<dbReference type="Proteomes" id="UP000294650">
    <property type="component" value="Unassembled WGS sequence"/>
</dbReference>
<dbReference type="AlphaFoldDB" id="A0A4R3NAY2"/>
<keyword evidence="3" id="KW-1185">Reference proteome</keyword>
<protein>
    <recommendedName>
        <fullName evidence="4">Flagellar hook-length control protein FliK</fullName>
    </recommendedName>
</protein>
<proteinExistence type="predicted"/>
<reference evidence="2 3" key="1">
    <citation type="submission" date="2019-03" db="EMBL/GenBank/DDBJ databases">
        <title>Genomic Encyclopedia of Type Strains, Phase IV (KMG-IV): sequencing the most valuable type-strain genomes for metagenomic binning, comparative biology and taxonomic classification.</title>
        <authorList>
            <person name="Goeker M."/>
        </authorList>
    </citation>
    <scope>NUCLEOTIDE SEQUENCE [LARGE SCALE GENOMIC DNA]</scope>
    <source>
        <strain evidence="2 3">DSM 25894</strain>
    </source>
</reference>
<organism evidence="2 3">
    <name type="scientific">Melghiribacillus thermohalophilus</name>
    <dbReference type="NCBI Taxonomy" id="1324956"/>
    <lineage>
        <taxon>Bacteria</taxon>
        <taxon>Bacillati</taxon>
        <taxon>Bacillota</taxon>
        <taxon>Bacilli</taxon>
        <taxon>Bacillales</taxon>
        <taxon>Bacillaceae</taxon>
        <taxon>Melghiribacillus</taxon>
    </lineage>
</organism>
<feature type="region of interest" description="Disordered" evidence="1">
    <location>
        <begin position="597"/>
        <end position="618"/>
    </location>
</feature>
<evidence type="ECO:0000313" key="3">
    <source>
        <dbReference type="Proteomes" id="UP000294650"/>
    </source>
</evidence>
<accession>A0A4R3NAY2</accession>
<evidence type="ECO:0008006" key="4">
    <source>
        <dbReference type="Google" id="ProtNLM"/>
    </source>
</evidence>
<evidence type="ECO:0000313" key="2">
    <source>
        <dbReference type="EMBL" id="TCT26789.1"/>
    </source>
</evidence>
<name>A0A4R3NAY2_9BACI</name>
<evidence type="ECO:0000256" key="1">
    <source>
        <dbReference type="SAM" id="MobiDB-lite"/>
    </source>
</evidence>
<dbReference type="OrthoDB" id="2351076at2"/>
<sequence length="618" mass="71478">MQPQVPKLIQSLRINRGNTPPFVLRKGQFVTGTIIRFYPENKAMVQLGGKKLIAHLEKPLQANQRYMFQVKDVHPFIRLQVIGETALQRDTDQISLILEKLGLKAGKDQKQFLGLLLKENIPFQKDQLQRAFLLFNQGNSPDQVTSVLLEMFKRKMPIQEKIFQSLFARLYMPETLTALTEGLMKQLREMKPATKEGIQLYRRLSSLNKENRISLSSLWAGQLLMESVEGKETTFSFLQKAGVVSKQMTYSSWQKTWLNWAKGQGLMTSSGKLNGHKLLTASFKQEQLPFSYFSVSRLNSALEQMYRYQDLSQIDLNKVLHIIRSIQRTPDTYLQGIARLVSDESFQSVFKHLPMEPRQSLFRLQRKTEHLDQKQVFDILARLDGEIKKLMDHSLSQKDKHILKFWQWIHAASGEETDQNIFLSRLKGFMYLIKPGYEMDEYPSIPKLLSAVIDQDQNSLAKSQSNKMLQVLNGLMLSTLQDQTEPYRQFSLQIPGHMFGIDQDVFVDFEGKKDRNGNLESDFCRVMFYLSMPHLDETVVDMNIQNKIVRISIYHSQPNLLKPMVDHFKESLKTGLGHQDYQLSSILVKPLHEDQPKAEHFDGSGIRERPEHGLDVKI</sequence>
<dbReference type="EMBL" id="SMAN01000001">
    <property type="protein sequence ID" value="TCT26789.1"/>
    <property type="molecule type" value="Genomic_DNA"/>
</dbReference>